<dbReference type="AlphaFoldDB" id="A0AAN7YI32"/>
<comment type="caution">
    <text evidence="1">The sequence shown here is derived from an EMBL/GenBank/DDBJ whole genome shotgun (WGS) entry which is preliminary data.</text>
</comment>
<dbReference type="Gene3D" id="3.40.50.1820">
    <property type="entry name" value="alpha/beta hydrolase"/>
    <property type="match status" value="1"/>
</dbReference>
<evidence type="ECO:0000313" key="2">
    <source>
        <dbReference type="Proteomes" id="UP001310890"/>
    </source>
</evidence>
<accession>A0AAN7YI32</accession>
<protein>
    <recommendedName>
        <fullName evidence="3">Triacylglycerol lipase</fullName>
    </recommendedName>
</protein>
<proteinExistence type="predicted"/>
<name>A0AAN7YI32_9PEZI</name>
<evidence type="ECO:0000313" key="1">
    <source>
        <dbReference type="EMBL" id="KAK5109325.1"/>
    </source>
</evidence>
<dbReference type="InterPro" id="IPR029058">
    <property type="entry name" value="AB_hydrolase_fold"/>
</dbReference>
<dbReference type="SUPFAM" id="SSF53474">
    <property type="entry name" value="alpha/beta-Hydrolases"/>
    <property type="match status" value="1"/>
</dbReference>
<dbReference type="Proteomes" id="UP001310890">
    <property type="component" value="Unassembled WGS sequence"/>
</dbReference>
<reference evidence="1" key="1">
    <citation type="submission" date="2023-08" db="EMBL/GenBank/DDBJ databases">
        <title>Black Yeasts Isolated from many extreme environments.</title>
        <authorList>
            <person name="Coleine C."/>
            <person name="Stajich J.E."/>
            <person name="Selbmann L."/>
        </authorList>
    </citation>
    <scope>NUCLEOTIDE SEQUENCE</scope>
    <source>
        <strain evidence="1">CCFEE 5401</strain>
    </source>
</reference>
<sequence>MSLTTIASPHRGSAFADWMFKWIGLTNIPKLYKALEFFGLDSGAFQQLTMEYMNESFNPRTPDLDGVRYFSYGATLRPRITSVFRKSHAVIEQVEGPNDGLVSVSSSQWGTYKGTLDDVSHLDLINWTNKLRWYLWELTGHKRNFNAIAFYLDIADMLAKEGL</sequence>
<gene>
    <name evidence="1" type="ORF">LTR62_007094</name>
</gene>
<evidence type="ECO:0008006" key="3">
    <source>
        <dbReference type="Google" id="ProtNLM"/>
    </source>
</evidence>
<organism evidence="1 2">
    <name type="scientific">Meristemomyces frigidus</name>
    <dbReference type="NCBI Taxonomy" id="1508187"/>
    <lineage>
        <taxon>Eukaryota</taxon>
        <taxon>Fungi</taxon>
        <taxon>Dikarya</taxon>
        <taxon>Ascomycota</taxon>
        <taxon>Pezizomycotina</taxon>
        <taxon>Dothideomycetes</taxon>
        <taxon>Dothideomycetidae</taxon>
        <taxon>Mycosphaerellales</taxon>
        <taxon>Teratosphaeriaceae</taxon>
        <taxon>Meristemomyces</taxon>
    </lineage>
</organism>
<dbReference type="EMBL" id="JAVRRL010000066">
    <property type="protein sequence ID" value="KAK5109325.1"/>
    <property type="molecule type" value="Genomic_DNA"/>
</dbReference>